<dbReference type="RefSeq" id="WP_039471413.1">
    <property type="nucleotide sequence ID" value="NZ_JSYN01000002.1"/>
</dbReference>
<dbReference type="Pfam" id="PF15283">
    <property type="entry name" value="DUF4595"/>
    <property type="match status" value="1"/>
</dbReference>
<evidence type="ECO:0000313" key="3">
    <source>
        <dbReference type="EMBL" id="KIA96662.1"/>
    </source>
</evidence>
<feature type="chain" id="PRO_5002131711" description="DUF4595 domain-containing protein" evidence="1">
    <location>
        <begin position="20"/>
        <end position="266"/>
    </location>
</feature>
<dbReference type="Gene3D" id="2.40.160.190">
    <property type="match status" value="1"/>
</dbReference>
<accession>A0A0C1FUR5</accession>
<dbReference type="AlphaFoldDB" id="A0A0C1FUR5"/>
<comment type="caution">
    <text evidence="3">The sequence shown here is derived from an EMBL/GenBank/DDBJ whole genome shotgun (WGS) entry which is preliminary data.</text>
</comment>
<dbReference type="PROSITE" id="PS51257">
    <property type="entry name" value="PROKAR_LIPOPROTEIN"/>
    <property type="match status" value="1"/>
</dbReference>
<protein>
    <recommendedName>
        <fullName evidence="2">DUF4595 domain-containing protein</fullName>
    </recommendedName>
</protein>
<dbReference type="OrthoDB" id="747473at2"/>
<name>A0A0C1FUR5_9SPHI</name>
<reference evidence="3 4" key="1">
    <citation type="submission" date="2014-10" db="EMBL/GenBank/DDBJ databases">
        <title>Pedobacter Kyungheensis.</title>
        <authorList>
            <person name="Anderson B.M."/>
            <person name="Newman J.D."/>
        </authorList>
    </citation>
    <scope>NUCLEOTIDE SEQUENCE [LARGE SCALE GENOMIC DNA]</scope>
    <source>
        <strain evidence="3 4">KACC 16221</strain>
    </source>
</reference>
<dbReference type="CDD" id="cd12871">
    <property type="entry name" value="Bacuni_01323_like"/>
    <property type="match status" value="1"/>
</dbReference>
<proteinExistence type="predicted"/>
<feature type="domain" description="DUF4595" evidence="2">
    <location>
        <begin position="58"/>
        <end position="238"/>
    </location>
</feature>
<dbReference type="EMBL" id="JSYN01000002">
    <property type="protein sequence ID" value="KIA96662.1"/>
    <property type="molecule type" value="Genomic_DNA"/>
</dbReference>
<dbReference type="InterPro" id="IPR027931">
    <property type="entry name" value="DUF4595"/>
</dbReference>
<keyword evidence="1" id="KW-0732">Signal</keyword>
<keyword evidence="4" id="KW-1185">Reference proteome</keyword>
<gene>
    <name evidence="3" type="ORF">OC25_02785</name>
</gene>
<sequence length="266" mass="28500">MQKTIKYLMVSLVAILAIASCKKEINWNAFPDPNGNGCKLASLKTDLGTLGEFSISYKYDASGKLVSATSDGETMVYTYAATKITGTLESGEKTELTLSNGRAVSGYMSDFFPGVSATRTYTYNADGYLTVIKSYLGNSLNSTAELSYTGGNLTQTKVTYTTDGSVETTTYEYSGEVAVNAYELVDPLSAFVDYIPGNYFGKASKNVLKKSVTSSSNMASVDTEEYTYTFDGKGNATSIVIKNQTKMGGSVADESLASLSLTYNCK</sequence>
<evidence type="ECO:0000259" key="2">
    <source>
        <dbReference type="Pfam" id="PF15283"/>
    </source>
</evidence>
<evidence type="ECO:0000256" key="1">
    <source>
        <dbReference type="SAM" id="SignalP"/>
    </source>
</evidence>
<organism evidence="3 4">
    <name type="scientific">Pedobacter kyungheensis</name>
    <dbReference type="NCBI Taxonomy" id="1069985"/>
    <lineage>
        <taxon>Bacteria</taxon>
        <taxon>Pseudomonadati</taxon>
        <taxon>Bacteroidota</taxon>
        <taxon>Sphingobacteriia</taxon>
        <taxon>Sphingobacteriales</taxon>
        <taxon>Sphingobacteriaceae</taxon>
        <taxon>Pedobacter</taxon>
    </lineage>
</organism>
<feature type="signal peptide" evidence="1">
    <location>
        <begin position="1"/>
        <end position="19"/>
    </location>
</feature>
<dbReference type="Proteomes" id="UP000031246">
    <property type="component" value="Unassembled WGS sequence"/>
</dbReference>
<evidence type="ECO:0000313" key="4">
    <source>
        <dbReference type="Proteomes" id="UP000031246"/>
    </source>
</evidence>